<accession>A0ABP8CPI0</accession>
<evidence type="ECO:0000259" key="4">
    <source>
        <dbReference type="Pfam" id="PF25954"/>
    </source>
</evidence>
<evidence type="ECO:0000256" key="2">
    <source>
        <dbReference type="ARBA" id="ARBA00023054"/>
    </source>
</evidence>
<name>A0ABP8CPI0_9FLAO</name>
<feature type="coiled-coil region" evidence="3">
    <location>
        <begin position="160"/>
        <end position="191"/>
    </location>
</feature>
<dbReference type="EMBL" id="BAABCB010000005">
    <property type="protein sequence ID" value="GAA4241350.1"/>
    <property type="molecule type" value="Genomic_DNA"/>
</dbReference>
<protein>
    <submittedName>
        <fullName evidence="5">Efflux RND transporter periplasmic adaptor subunit</fullName>
    </submittedName>
</protein>
<evidence type="ECO:0000256" key="1">
    <source>
        <dbReference type="ARBA" id="ARBA00004196"/>
    </source>
</evidence>
<dbReference type="Pfam" id="PF25954">
    <property type="entry name" value="Beta-barrel_RND_2"/>
    <property type="match status" value="1"/>
</dbReference>
<dbReference type="Gene3D" id="2.40.30.170">
    <property type="match status" value="1"/>
</dbReference>
<dbReference type="InterPro" id="IPR050465">
    <property type="entry name" value="UPF0194_transport"/>
</dbReference>
<comment type="caution">
    <text evidence="5">The sequence shown here is derived from an EMBL/GenBank/DDBJ whole genome shotgun (WGS) entry which is preliminary data.</text>
</comment>
<evidence type="ECO:0000313" key="5">
    <source>
        <dbReference type="EMBL" id="GAA4241350.1"/>
    </source>
</evidence>
<feature type="domain" description="CusB-like beta-barrel" evidence="4">
    <location>
        <begin position="243"/>
        <end position="310"/>
    </location>
</feature>
<evidence type="ECO:0000256" key="3">
    <source>
        <dbReference type="SAM" id="Coils"/>
    </source>
</evidence>
<reference evidence="6" key="1">
    <citation type="journal article" date="2019" name="Int. J. Syst. Evol. Microbiol.">
        <title>The Global Catalogue of Microorganisms (GCM) 10K type strain sequencing project: providing services to taxonomists for standard genome sequencing and annotation.</title>
        <authorList>
            <consortium name="The Broad Institute Genomics Platform"/>
            <consortium name="The Broad Institute Genome Sequencing Center for Infectious Disease"/>
            <person name="Wu L."/>
            <person name="Ma J."/>
        </authorList>
    </citation>
    <scope>NUCLEOTIDE SEQUENCE [LARGE SCALE GENOMIC DNA]</scope>
    <source>
        <strain evidence="6">JCM 17633</strain>
    </source>
</reference>
<sequence>MTSYTSLLDMKVYFFISVLLLSLSCSEKQDKTLPAEQSLSESVYASATIQPDSLYNVYAVVSGILDDVLVKEGDVVTKGSPLFQIINSTPKLNSENARFALELAKENYNGSAAILSSINDEIEAAKLKFKNDSVNYFRQKKLWEQHIGSKLQYDTKKLSYELAANQLKLLKNKYDRTKNELQTAVNQAQNNFNTAAIATNDFMVTSKINGKVYALLKEPGEIVTSMEPLAAIGSANRFVINLLVDEVDIVRINKSQDVLLVLEAYANTVFKAQISKIYPKKDERNQTFTVEAIFINPPEVLYPGLSGEANIIIAKKENVLTIPKAYLIDHNKVKTDEGIVTVKTGVQNMDAIEILSGLTKDTYIYKPTE</sequence>
<dbReference type="RefSeq" id="WP_344712661.1">
    <property type="nucleotide sequence ID" value="NZ_BAABCB010000005.1"/>
</dbReference>
<dbReference type="Gene3D" id="2.40.420.20">
    <property type="match status" value="1"/>
</dbReference>
<keyword evidence="2 3" id="KW-0175">Coiled coil</keyword>
<keyword evidence="6" id="KW-1185">Reference proteome</keyword>
<evidence type="ECO:0000313" key="6">
    <source>
        <dbReference type="Proteomes" id="UP001501682"/>
    </source>
</evidence>
<dbReference type="PANTHER" id="PTHR32347">
    <property type="entry name" value="EFFLUX SYSTEM COMPONENT YKNX-RELATED"/>
    <property type="match status" value="1"/>
</dbReference>
<dbReference type="SUPFAM" id="SSF111369">
    <property type="entry name" value="HlyD-like secretion proteins"/>
    <property type="match status" value="1"/>
</dbReference>
<dbReference type="PANTHER" id="PTHR32347:SF23">
    <property type="entry name" value="BLL5650 PROTEIN"/>
    <property type="match status" value="1"/>
</dbReference>
<gene>
    <name evidence="5" type="ORF">GCM10022292_07410</name>
</gene>
<dbReference type="Proteomes" id="UP001501682">
    <property type="component" value="Unassembled WGS sequence"/>
</dbReference>
<proteinExistence type="predicted"/>
<dbReference type="Gene3D" id="2.40.50.100">
    <property type="match status" value="1"/>
</dbReference>
<comment type="subcellular location">
    <subcellularLocation>
        <location evidence="1">Cell envelope</location>
    </subcellularLocation>
</comment>
<dbReference type="InterPro" id="IPR058792">
    <property type="entry name" value="Beta-barrel_RND_2"/>
</dbReference>
<organism evidence="5 6">
    <name type="scientific">Winogradskyella damuponensis</name>
    <dbReference type="NCBI Taxonomy" id="943939"/>
    <lineage>
        <taxon>Bacteria</taxon>
        <taxon>Pseudomonadati</taxon>
        <taxon>Bacteroidota</taxon>
        <taxon>Flavobacteriia</taxon>
        <taxon>Flavobacteriales</taxon>
        <taxon>Flavobacteriaceae</taxon>
        <taxon>Winogradskyella</taxon>
    </lineage>
</organism>